<dbReference type="PANTHER" id="PTHR43800:SF1">
    <property type="entry name" value="PEPTIDYL-LYSINE N-ACETYLTRANSFERASE YJAB"/>
    <property type="match status" value="1"/>
</dbReference>
<dbReference type="PROSITE" id="PS51186">
    <property type="entry name" value="GNAT"/>
    <property type="match status" value="1"/>
</dbReference>
<organism evidence="4 5">
    <name type="scientific">Rhizobium herbae</name>
    <dbReference type="NCBI Taxonomy" id="508661"/>
    <lineage>
        <taxon>Bacteria</taxon>
        <taxon>Pseudomonadati</taxon>
        <taxon>Pseudomonadota</taxon>
        <taxon>Alphaproteobacteria</taxon>
        <taxon>Hyphomicrobiales</taxon>
        <taxon>Rhizobiaceae</taxon>
        <taxon>Rhizobium/Agrobacterium group</taxon>
        <taxon>Rhizobium</taxon>
    </lineage>
</organism>
<evidence type="ECO:0000259" key="3">
    <source>
        <dbReference type="PROSITE" id="PS51186"/>
    </source>
</evidence>
<keyword evidence="1" id="KW-0808">Transferase</keyword>
<feature type="domain" description="N-acetyltransferase" evidence="3">
    <location>
        <begin position="37"/>
        <end position="183"/>
    </location>
</feature>
<keyword evidence="2" id="KW-0012">Acyltransferase</keyword>
<evidence type="ECO:0000313" key="4">
    <source>
        <dbReference type="EMBL" id="MBP1861068.1"/>
    </source>
</evidence>
<dbReference type="CDD" id="cd04301">
    <property type="entry name" value="NAT_SF"/>
    <property type="match status" value="1"/>
</dbReference>
<comment type="caution">
    <text evidence="4">The sequence shown here is derived from an EMBL/GenBank/DDBJ whole genome shotgun (WGS) entry which is preliminary data.</text>
</comment>
<keyword evidence="5" id="KW-1185">Reference proteome</keyword>
<dbReference type="SUPFAM" id="SSF55729">
    <property type="entry name" value="Acyl-CoA N-acyltransferases (Nat)"/>
    <property type="match status" value="1"/>
</dbReference>
<dbReference type="Pfam" id="PF00583">
    <property type="entry name" value="Acetyltransf_1"/>
    <property type="match status" value="1"/>
</dbReference>
<dbReference type="RefSeq" id="WP_209855056.1">
    <property type="nucleotide sequence ID" value="NZ_JAGGJV010000009.1"/>
</dbReference>
<evidence type="ECO:0000256" key="1">
    <source>
        <dbReference type="ARBA" id="ARBA00022679"/>
    </source>
</evidence>
<protein>
    <submittedName>
        <fullName evidence="4">GNAT superfamily N-acetyltransferase</fullName>
    </submittedName>
</protein>
<dbReference type="PANTHER" id="PTHR43800">
    <property type="entry name" value="PEPTIDYL-LYSINE N-ACETYLTRANSFERASE YJAB"/>
    <property type="match status" value="1"/>
</dbReference>
<dbReference type="InterPro" id="IPR000182">
    <property type="entry name" value="GNAT_dom"/>
</dbReference>
<evidence type="ECO:0000313" key="5">
    <source>
        <dbReference type="Proteomes" id="UP000823786"/>
    </source>
</evidence>
<sequence>MLENGYHDVPSDKTVSIVTYLQMFERPPAREEAVGPWTLRRYERVDLEECRGIYRRIGAEWLWSSRLLMSDAELASNVHSPDVEMYILELDGVAEGIAELDFRASGECEMTFFGVSSVLIGTGAGRWLMNRAIDMAWRHPIKRFWLHTCTLDSPPALPFYIRSGFTPFKRRVEVADDPRLTGHSPKTAAPQLPILV</sequence>
<proteinExistence type="predicted"/>
<dbReference type="EMBL" id="JAGGJV010000009">
    <property type="protein sequence ID" value="MBP1861068.1"/>
    <property type="molecule type" value="Genomic_DNA"/>
</dbReference>
<dbReference type="InterPro" id="IPR016181">
    <property type="entry name" value="Acyl_CoA_acyltransferase"/>
</dbReference>
<reference evidence="4 5" key="1">
    <citation type="submission" date="2021-03" db="EMBL/GenBank/DDBJ databases">
        <title>Genomic Encyclopedia of Type Strains, Phase IV (KMG-IV): sequencing the most valuable type-strain genomes for metagenomic binning, comparative biology and taxonomic classification.</title>
        <authorList>
            <person name="Goeker M."/>
        </authorList>
    </citation>
    <scope>NUCLEOTIDE SEQUENCE [LARGE SCALE GENOMIC DNA]</scope>
    <source>
        <strain evidence="4 5">DSM 26427</strain>
    </source>
</reference>
<dbReference type="Gene3D" id="3.40.630.30">
    <property type="match status" value="1"/>
</dbReference>
<dbReference type="Proteomes" id="UP000823786">
    <property type="component" value="Unassembled WGS sequence"/>
</dbReference>
<accession>A0ABS4ESZ1</accession>
<evidence type="ECO:0000256" key="2">
    <source>
        <dbReference type="ARBA" id="ARBA00023315"/>
    </source>
</evidence>
<gene>
    <name evidence="4" type="ORF">J2Z75_004596</name>
</gene>
<name>A0ABS4ESZ1_9HYPH</name>